<keyword evidence="2" id="KW-1185">Reference proteome</keyword>
<organism evidence="1 2">
    <name type="scientific">Agrobacterium phage OLIVR5</name>
    <dbReference type="NCBI Taxonomy" id="2723773"/>
    <lineage>
        <taxon>Viruses</taxon>
        <taxon>Duplodnaviria</taxon>
        <taxon>Heunggongvirae</taxon>
        <taxon>Uroviricota</taxon>
        <taxon>Caudoviricetes</taxon>
        <taxon>Pootjesviridae</taxon>
        <taxon>Heverleevirus</taxon>
        <taxon>Heverleevirus OLIVR5</taxon>
    </lineage>
</organism>
<reference evidence="1 2" key="1">
    <citation type="submission" date="2020-03" db="EMBL/GenBank/DDBJ databases">
        <authorList>
            <person name="Holtappels D."/>
            <person name="Bomans J.P.J."/>
            <person name="Lavigne R."/>
            <person name="Wagemans J."/>
        </authorList>
    </citation>
    <scope>NUCLEOTIDE SEQUENCE [LARGE SCALE GENOMIC DNA]</scope>
    <source>
        <strain evidence="1 2">OLIVR5</strain>
    </source>
</reference>
<evidence type="ECO:0000313" key="2">
    <source>
        <dbReference type="Proteomes" id="UP000671873"/>
    </source>
</evidence>
<dbReference type="EMBL" id="MT234342">
    <property type="protein sequence ID" value="QIW87722.1"/>
    <property type="molecule type" value="Genomic_DNA"/>
</dbReference>
<proteinExistence type="predicted"/>
<accession>A0A858MSK2</accession>
<dbReference type="Proteomes" id="UP000671873">
    <property type="component" value="Segment"/>
</dbReference>
<evidence type="ECO:0000313" key="1">
    <source>
        <dbReference type="EMBL" id="QIW87722.1"/>
    </source>
</evidence>
<protein>
    <submittedName>
        <fullName evidence="1">Uncharacterized protein</fullName>
    </submittedName>
</protein>
<sequence length="150" mass="17816">MSEVTSARIKISARYITERLDSYYFATKTFLDRINPILEEFREIDQKFRRLLADNFKTLYNTSCRHLLINGPDSKIEETPFGFDHVHALMEMAKYTADGVVDITYRDLLMIRRDDLESFHKSFESHLHWRLSQLKKNYEECLQVVESSVL</sequence>
<gene>
    <name evidence="1" type="ORF">Ab1vBOLIVR5_gp74c</name>
</gene>
<name>A0A858MSK2_9CAUD</name>